<reference evidence="2 3" key="1">
    <citation type="submission" date="2023-07" db="EMBL/GenBank/DDBJ databases">
        <title>Genomic Encyclopedia of Type Strains, Phase IV (KMG-IV): sequencing the most valuable type-strain genomes for metagenomic binning, comparative biology and taxonomic classification.</title>
        <authorList>
            <person name="Goeker M."/>
        </authorList>
    </citation>
    <scope>NUCLEOTIDE SEQUENCE [LARGE SCALE GENOMIC DNA]</scope>
    <source>
        <strain evidence="2 3">DSM 23494</strain>
    </source>
</reference>
<organism evidence="2 3">
    <name type="scientific">Cytobacillus purgationiresistens</name>
    <dbReference type="NCBI Taxonomy" id="863449"/>
    <lineage>
        <taxon>Bacteria</taxon>
        <taxon>Bacillati</taxon>
        <taxon>Bacillota</taxon>
        <taxon>Bacilli</taxon>
        <taxon>Bacillales</taxon>
        <taxon>Bacillaceae</taxon>
        <taxon>Cytobacillus</taxon>
    </lineage>
</organism>
<dbReference type="RefSeq" id="WP_307477715.1">
    <property type="nucleotide sequence ID" value="NZ_JAUSUB010000023.1"/>
</dbReference>
<feature type="compositionally biased region" description="Low complexity" evidence="1">
    <location>
        <begin position="113"/>
        <end position="126"/>
    </location>
</feature>
<feature type="compositionally biased region" description="Basic and acidic residues" evidence="1">
    <location>
        <begin position="52"/>
        <end position="73"/>
    </location>
</feature>
<dbReference type="EMBL" id="JAUSUB010000023">
    <property type="protein sequence ID" value="MDQ0272397.1"/>
    <property type="molecule type" value="Genomic_DNA"/>
</dbReference>
<evidence type="ECO:0000256" key="1">
    <source>
        <dbReference type="SAM" id="MobiDB-lite"/>
    </source>
</evidence>
<dbReference type="Pfam" id="PF14071">
    <property type="entry name" value="YlbD_coat"/>
    <property type="match status" value="1"/>
</dbReference>
<sequence length="138" mass="15396">MAKKQLHPSVEQFKEFVKGNPAMIKQVRAGNSTWQELYEEWYLLGEEDSKWASLGKEKDEGGTKEDTESKQPDWMENVMGSLKKMDVNQMQGYIANMSQALAAIQGVISQFQGGSSPKGGVSSNSSQQKPNPFTFNKD</sequence>
<name>A0ABU0AMA8_9BACI</name>
<dbReference type="Proteomes" id="UP001238088">
    <property type="component" value="Unassembled WGS sequence"/>
</dbReference>
<feature type="region of interest" description="Disordered" evidence="1">
    <location>
        <begin position="52"/>
        <end position="74"/>
    </location>
</feature>
<proteinExistence type="predicted"/>
<feature type="region of interest" description="Disordered" evidence="1">
    <location>
        <begin position="112"/>
        <end position="138"/>
    </location>
</feature>
<accession>A0ABU0AMA8</accession>
<evidence type="ECO:0000313" key="3">
    <source>
        <dbReference type="Proteomes" id="UP001238088"/>
    </source>
</evidence>
<comment type="caution">
    <text evidence="2">The sequence shown here is derived from an EMBL/GenBank/DDBJ whole genome shotgun (WGS) entry which is preliminary data.</text>
</comment>
<evidence type="ECO:0008006" key="4">
    <source>
        <dbReference type="Google" id="ProtNLM"/>
    </source>
</evidence>
<keyword evidence="3" id="KW-1185">Reference proteome</keyword>
<dbReference type="InterPro" id="IPR025953">
    <property type="entry name" value="YlbD_coat"/>
</dbReference>
<gene>
    <name evidence="2" type="ORF">J2S17_004289</name>
</gene>
<protein>
    <recommendedName>
        <fullName evidence="4">Coat protein YlbD-like</fullName>
    </recommendedName>
</protein>
<evidence type="ECO:0000313" key="2">
    <source>
        <dbReference type="EMBL" id="MDQ0272397.1"/>
    </source>
</evidence>
<feature type="compositionally biased region" description="Polar residues" evidence="1">
    <location>
        <begin position="127"/>
        <end position="138"/>
    </location>
</feature>